<evidence type="ECO:0000256" key="1">
    <source>
        <dbReference type="SAM" id="Coils"/>
    </source>
</evidence>
<evidence type="ECO:0000256" key="2">
    <source>
        <dbReference type="SAM" id="MobiDB-lite"/>
    </source>
</evidence>
<protein>
    <submittedName>
        <fullName evidence="3">Uncharacterized protein</fullName>
    </submittedName>
</protein>
<evidence type="ECO:0000313" key="3">
    <source>
        <dbReference type="EMBL" id="CAD7250149.1"/>
    </source>
</evidence>
<feature type="coiled-coil region" evidence="1">
    <location>
        <begin position="332"/>
        <end position="359"/>
    </location>
</feature>
<feature type="region of interest" description="Disordered" evidence="2">
    <location>
        <begin position="1"/>
        <end position="58"/>
    </location>
</feature>
<feature type="compositionally biased region" description="Polar residues" evidence="2">
    <location>
        <begin position="27"/>
        <end position="42"/>
    </location>
</feature>
<name>A0A7R9FPB1_9CRUS</name>
<dbReference type="EMBL" id="LR902195">
    <property type="protein sequence ID" value="CAD7250149.1"/>
    <property type="molecule type" value="Genomic_DNA"/>
</dbReference>
<gene>
    <name evidence="3" type="ORF">DSTB1V02_LOCUS9932</name>
</gene>
<reference evidence="3" key="1">
    <citation type="submission" date="2020-11" db="EMBL/GenBank/DDBJ databases">
        <authorList>
            <person name="Tran Van P."/>
        </authorList>
    </citation>
    <scope>NUCLEOTIDE SEQUENCE</scope>
</reference>
<organism evidence="3">
    <name type="scientific">Darwinula stevensoni</name>
    <dbReference type="NCBI Taxonomy" id="69355"/>
    <lineage>
        <taxon>Eukaryota</taxon>
        <taxon>Metazoa</taxon>
        <taxon>Ecdysozoa</taxon>
        <taxon>Arthropoda</taxon>
        <taxon>Crustacea</taxon>
        <taxon>Oligostraca</taxon>
        <taxon>Ostracoda</taxon>
        <taxon>Podocopa</taxon>
        <taxon>Podocopida</taxon>
        <taxon>Darwinulocopina</taxon>
        <taxon>Darwinuloidea</taxon>
        <taxon>Darwinulidae</taxon>
        <taxon>Darwinula</taxon>
    </lineage>
</organism>
<keyword evidence="1" id="KW-0175">Coiled coil</keyword>
<evidence type="ECO:0000313" key="4">
    <source>
        <dbReference type="Proteomes" id="UP000677054"/>
    </source>
</evidence>
<dbReference type="Proteomes" id="UP000677054">
    <property type="component" value="Unassembled WGS sequence"/>
</dbReference>
<accession>A0A7R9FPB1</accession>
<keyword evidence="4" id="KW-1185">Reference proteome</keyword>
<proteinExistence type="predicted"/>
<sequence length="382" mass="43018">MGIMEVTPKYGEQGIPKPKNVRPWRQSGRTRPSKNTSLQQRNAIKKAQGSCSSVQSGLKVRSKSLGNLHAATRSDKSFNLRKMPVNERKTVKKSQGIPSGLKFRSKSLGNLSIATSCKLKKVPWDGTVTDQTQFRMTREEIAKRRSERMSSHATLAHLQLTSFQGRQDPKTLAERIAKDPWYINHLKSIQGGGIYGLEEVLERSAQVINVSHTVMSQESAVLSLKSHNSSMGKNFLPSNPHFTRVNIPNKRDINPVTEKENVSPVNDCFTFPHLQKTLEDIDTRLHKKPKKPEVSQSPSIGGFIGELLNAVQTLTIEQMKLSETLQREVESRGKLESQLKQQMLLLSQLQDRYDTLQNQHVTLLSCFARLLPQQPGDQQHQS</sequence>
<dbReference type="AlphaFoldDB" id="A0A7R9FPB1"/>
<dbReference type="EMBL" id="CAJPEV010002678">
    <property type="protein sequence ID" value="CAG0897726.1"/>
    <property type="molecule type" value="Genomic_DNA"/>
</dbReference>